<evidence type="ECO:0000313" key="2">
    <source>
        <dbReference type="EMBL" id="QLI81423.1"/>
    </source>
</evidence>
<organism evidence="2 3">
    <name type="scientific">Chitinibacter fontanus</name>
    <dbReference type="NCBI Taxonomy" id="1737446"/>
    <lineage>
        <taxon>Bacteria</taxon>
        <taxon>Pseudomonadati</taxon>
        <taxon>Pseudomonadota</taxon>
        <taxon>Betaproteobacteria</taxon>
        <taxon>Neisseriales</taxon>
        <taxon>Chitinibacteraceae</taxon>
        <taxon>Chitinibacter</taxon>
    </lineage>
</organism>
<reference evidence="2 3" key="1">
    <citation type="journal article" date="2016" name="Int. J. Syst. Evol. Microbiol.">
        <title>Chitinibacter fontanus sp. nov., isolated from a spring.</title>
        <authorList>
            <person name="Sheu S.Y."/>
            <person name="Li Y.S."/>
            <person name="Young C.C."/>
            <person name="Chen W.M."/>
        </authorList>
    </citation>
    <scope>NUCLEOTIDE SEQUENCE [LARGE SCALE GENOMIC DNA]</scope>
    <source>
        <strain evidence="2 3">STM-7</strain>
    </source>
</reference>
<keyword evidence="1" id="KW-0732">Signal</keyword>
<accession>A0A7D5Z5R7</accession>
<evidence type="ECO:0000313" key="3">
    <source>
        <dbReference type="Proteomes" id="UP000510822"/>
    </source>
</evidence>
<protein>
    <recommendedName>
        <fullName evidence="4">DUF1850 domain-containing protein</fullName>
    </recommendedName>
</protein>
<evidence type="ECO:0000256" key="1">
    <source>
        <dbReference type="SAM" id="SignalP"/>
    </source>
</evidence>
<dbReference type="KEGG" id="cfon:HZU75_07695"/>
<dbReference type="Proteomes" id="UP000510822">
    <property type="component" value="Chromosome"/>
</dbReference>
<proteinExistence type="predicted"/>
<feature type="signal peptide" evidence="1">
    <location>
        <begin position="1"/>
        <end position="17"/>
    </location>
</feature>
<evidence type="ECO:0008006" key="4">
    <source>
        <dbReference type="Google" id="ProtNLM"/>
    </source>
</evidence>
<name>A0A7D5Z5R7_9NEIS</name>
<feature type="chain" id="PRO_5028843647" description="DUF1850 domain-containing protein" evidence="1">
    <location>
        <begin position="18"/>
        <end position="187"/>
    </location>
</feature>
<dbReference type="AlphaFoldDB" id="A0A7D5Z5R7"/>
<sequence length="187" mass="20920">MRVLIGMLVCASALVQAQELQISGSWLQKQPIEQIAHSISAWHFSSAEQQLVLQSPPTGFKAPQVGDWLEVQMRMNPAGMMRRLSWSHTADAEPWLVLGHNSRLSDAAMGDWRWEVASTGAVPVLVTPTQRIVLRLNRMTKVGAWCVLISDIRLAKPSTAEVANESETRFDWWAQRDVACVAYRPNS</sequence>
<gene>
    <name evidence="2" type="ORF">HZU75_07695</name>
</gene>
<dbReference type="EMBL" id="CP058952">
    <property type="protein sequence ID" value="QLI81423.1"/>
    <property type="molecule type" value="Genomic_DNA"/>
</dbReference>
<dbReference type="RefSeq" id="WP_180308549.1">
    <property type="nucleotide sequence ID" value="NZ_CP058952.1"/>
</dbReference>
<keyword evidence="3" id="KW-1185">Reference proteome</keyword>